<evidence type="ECO:0000256" key="3">
    <source>
        <dbReference type="ARBA" id="ARBA00022989"/>
    </source>
</evidence>
<dbReference type="AlphaFoldDB" id="B4K6H4"/>
<dbReference type="PhylomeDB" id="B4K6H4"/>
<dbReference type="GO" id="GO:0007166">
    <property type="term" value="P:cell surface receptor signaling pathway"/>
    <property type="evidence" value="ECO:0007669"/>
    <property type="project" value="InterPro"/>
</dbReference>
<feature type="transmembrane region" description="Helical" evidence="6">
    <location>
        <begin position="553"/>
        <end position="573"/>
    </location>
</feature>
<evidence type="ECO:0000256" key="6">
    <source>
        <dbReference type="SAM" id="Phobius"/>
    </source>
</evidence>
<dbReference type="GO" id="GO:0005886">
    <property type="term" value="C:plasma membrane"/>
    <property type="evidence" value="ECO:0007669"/>
    <property type="project" value="EnsemblMetazoa"/>
</dbReference>
<dbReference type="KEGG" id="dmo:Dmoj_GI10438"/>
<dbReference type="SUPFAM" id="SSF81321">
    <property type="entry name" value="Family A G protein-coupled receptor-like"/>
    <property type="match status" value="1"/>
</dbReference>
<dbReference type="Proteomes" id="UP000009192">
    <property type="component" value="Unassembled WGS sequence"/>
</dbReference>
<feature type="region of interest" description="Disordered" evidence="5">
    <location>
        <begin position="752"/>
        <end position="774"/>
    </location>
</feature>
<dbReference type="InterPro" id="IPR046338">
    <property type="entry name" value="GAIN_dom_sf"/>
</dbReference>
<keyword evidence="4 6" id="KW-0472">Membrane</keyword>
<dbReference type="Gene3D" id="2.60.220.50">
    <property type="match status" value="1"/>
</dbReference>
<dbReference type="InParanoid" id="B4K6H4"/>
<evidence type="ECO:0000313" key="9">
    <source>
        <dbReference type="EMBL" id="EDW16274.1"/>
    </source>
</evidence>
<evidence type="ECO:0000256" key="2">
    <source>
        <dbReference type="ARBA" id="ARBA00022692"/>
    </source>
</evidence>
<dbReference type="GO" id="GO:0004930">
    <property type="term" value="F:G protein-coupled receptor activity"/>
    <property type="evidence" value="ECO:0007669"/>
    <property type="project" value="InterPro"/>
</dbReference>
<feature type="signal peptide" evidence="7">
    <location>
        <begin position="1"/>
        <end position="17"/>
    </location>
</feature>
<feature type="transmembrane region" description="Helical" evidence="6">
    <location>
        <begin position="481"/>
        <end position="503"/>
    </location>
</feature>
<gene>
    <name evidence="9" type="primary">Dmoj\GI10438</name>
    <name evidence="9" type="ORF">Dmoj_GI10438</name>
</gene>
<keyword evidence="7" id="KW-0732">Signal</keyword>
<dbReference type="EMBL" id="CH933806">
    <property type="protein sequence ID" value="EDW16274.1"/>
    <property type="molecule type" value="Genomic_DNA"/>
</dbReference>
<feature type="transmembrane region" description="Helical" evidence="6">
    <location>
        <begin position="681"/>
        <end position="700"/>
    </location>
</feature>
<dbReference type="FunFam" id="1.20.1070.10:FF:000290">
    <property type="entry name" value="GG11888"/>
    <property type="match status" value="1"/>
</dbReference>
<keyword evidence="2 6" id="KW-0812">Transmembrane</keyword>
<organism evidence="9 10">
    <name type="scientific">Drosophila mojavensis</name>
    <name type="common">Fruit fly</name>
    <dbReference type="NCBI Taxonomy" id="7230"/>
    <lineage>
        <taxon>Eukaryota</taxon>
        <taxon>Metazoa</taxon>
        <taxon>Ecdysozoa</taxon>
        <taxon>Arthropoda</taxon>
        <taxon>Hexapoda</taxon>
        <taxon>Insecta</taxon>
        <taxon>Pterygota</taxon>
        <taxon>Neoptera</taxon>
        <taxon>Endopterygota</taxon>
        <taxon>Diptera</taxon>
        <taxon>Brachycera</taxon>
        <taxon>Muscomorpha</taxon>
        <taxon>Ephydroidea</taxon>
        <taxon>Drosophilidae</taxon>
        <taxon>Drosophila</taxon>
    </lineage>
</organism>
<evidence type="ECO:0000259" key="8">
    <source>
        <dbReference type="PROSITE" id="PS50261"/>
    </source>
</evidence>
<reference evidence="9 10" key="1">
    <citation type="journal article" date="2007" name="Nature">
        <title>Evolution of genes and genomes on the Drosophila phylogeny.</title>
        <authorList>
            <consortium name="Drosophila 12 Genomes Consortium"/>
            <person name="Clark A.G."/>
            <person name="Eisen M.B."/>
            <person name="Smith D.R."/>
            <person name="Bergman C.M."/>
            <person name="Oliver B."/>
            <person name="Markow T.A."/>
            <person name="Kaufman T.C."/>
            <person name="Kellis M."/>
            <person name="Gelbart W."/>
            <person name="Iyer V.N."/>
            <person name="Pollard D.A."/>
            <person name="Sackton T.B."/>
            <person name="Larracuente A.M."/>
            <person name="Singh N.D."/>
            <person name="Abad J.P."/>
            <person name="Abt D.N."/>
            <person name="Adryan B."/>
            <person name="Aguade M."/>
            <person name="Akashi H."/>
            <person name="Anderson W.W."/>
            <person name="Aquadro C.F."/>
            <person name="Ardell D.H."/>
            <person name="Arguello R."/>
            <person name="Artieri C.G."/>
            <person name="Barbash D.A."/>
            <person name="Barker D."/>
            <person name="Barsanti P."/>
            <person name="Batterham P."/>
            <person name="Batzoglou S."/>
            <person name="Begun D."/>
            <person name="Bhutkar A."/>
            <person name="Blanco E."/>
            <person name="Bosak S.A."/>
            <person name="Bradley R.K."/>
            <person name="Brand A.D."/>
            <person name="Brent M.R."/>
            <person name="Brooks A.N."/>
            <person name="Brown R.H."/>
            <person name="Butlin R.K."/>
            <person name="Caggese C."/>
            <person name="Calvi B.R."/>
            <person name="Bernardo de Carvalho A."/>
            <person name="Caspi A."/>
            <person name="Castrezana S."/>
            <person name="Celniker S.E."/>
            <person name="Chang J.L."/>
            <person name="Chapple C."/>
            <person name="Chatterji S."/>
            <person name="Chinwalla A."/>
            <person name="Civetta A."/>
            <person name="Clifton S.W."/>
            <person name="Comeron J.M."/>
            <person name="Costello J.C."/>
            <person name="Coyne J.A."/>
            <person name="Daub J."/>
            <person name="David R.G."/>
            <person name="Delcher A.L."/>
            <person name="Delehaunty K."/>
            <person name="Do C.B."/>
            <person name="Ebling H."/>
            <person name="Edwards K."/>
            <person name="Eickbush T."/>
            <person name="Evans J.D."/>
            <person name="Filipski A."/>
            <person name="Findeiss S."/>
            <person name="Freyhult E."/>
            <person name="Fulton L."/>
            <person name="Fulton R."/>
            <person name="Garcia A.C."/>
            <person name="Gardiner A."/>
            <person name="Garfield D.A."/>
            <person name="Garvin B.E."/>
            <person name="Gibson G."/>
            <person name="Gilbert D."/>
            <person name="Gnerre S."/>
            <person name="Godfrey J."/>
            <person name="Good R."/>
            <person name="Gotea V."/>
            <person name="Gravely B."/>
            <person name="Greenberg A.J."/>
            <person name="Griffiths-Jones S."/>
            <person name="Gross S."/>
            <person name="Guigo R."/>
            <person name="Gustafson E.A."/>
            <person name="Haerty W."/>
            <person name="Hahn M.W."/>
            <person name="Halligan D.L."/>
            <person name="Halpern A.L."/>
            <person name="Halter G.M."/>
            <person name="Han M.V."/>
            <person name="Heger A."/>
            <person name="Hillier L."/>
            <person name="Hinrichs A.S."/>
            <person name="Holmes I."/>
            <person name="Hoskins R.A."/>
            <person name="Hubisz M.J."/>
            <person name="Hultmark D."/>
            <person name="Huntley M.A."/>
            <person name="Jaffe D.B."/>
            <person name="Jagadeeshan S."/>
            <person name="Jeck W.R."/>
            <person name="Johnson J."/>
            <person name="Jones C.D."/>
            <person name="Jordan W.C."/>
            <person name="Karpen G.H."/>
            <person name="Kataoka E."/>
            <person name="Keightley P.D."/>
            <person name="Kheradpour P."/>
            <person name="Kirkness E.F."/>
            <person name="Koerich L.B."/>
            <person name="Kristiansen K."/>
            <person name="Kudrna D."/>
            <person name="Kulathinal R.J."/>
            <person name="Kumar S."/>
            <person name="Kwok R."/>
            <person name="Lander E."/>
            <person name="Langley C.H."/>
            <person name="Lapoint R."/>
            <person name="Lazzaro B.P."/>
            <person name="Lee S.J."/>
            <person name="Levesque L."/>
            <person name="Li R."/>
            <person name="Lin C.F."/>
            <person name="Lin M.F."/>
            <person name="Lindblad-Toh K."/>
            <person name="Llopart A."/>
            <person name="Long M."/>
            <person name="Low L."/>
            <person name="Lozovsky E."/>
            <person name="Lu J."/>
            <person name="Luo M."/>
            <person name="Machado C.A."/>
            <person name="Makalowski W."/>
            <person name="Marzo M."/>
            <person name="Matsuda M."/>
            <person name="Matzkin L."/>
            <person name="McAllister B."/>
            <person name="McBride C.S."/>
            <person name="McKernan B."/>
            <person name="McKernan K."/>
            <person name="Mendez-Lago M."/>
            <person name="Minx P."/>
            <person name="Mollenhauer M.U."/>
            <person name="Montooth K."/>
            <person name="Mount S.M."/>
            <person name="Mu X."/>
            <person name="Myers E."/>
            <person name="Negre B."/>
            <person name="Newfeld S."/>
            <person name="Nielsen R."/>
            <person name="Noor M.A."/>
            <person name="O'Grady P."/>
            <person name="Pachter L."/>
            <person name="Papaceit M."/>
            <person name="Parisi M.J."/>
            <person name="Parisi M."/>
            <person name="Parts L."/>
            <person name="Pedersen J.S."/>
            <person name="Pesole G."/>
            <person name="Phillippy A.M."/>
            <person name="Ponting C.P."/>
            <person name="Pop M."/>
            <person name="Porcelli D."/>
            <person name="Powell J.R."/>
            <person name="Prohaska S."/>
            <person name="Pruitt K."/>
            <person name="Puig M."/>
            <person name="Quesneville H."/>
            <person name="Ram K.R."/>
            <person name="Rand D."/>
            <person name="Rasmussen M.D."/>
            <person name="Reed L.K."/>
            <person name="Reenan R."/>
            <person name="Reily A."/>
            <person name="Remington K.A."/>
            <person name="Rieger T.T."/>
            <person name="Ritchie M.G."/>
            <person name="Robin C."/>
            <person name="Rogers Y.H."/>
            <person name="Rohde C."/>
            <person name="Rozas J."/>
            <person name="Rubenfield M.J."/>
            <person name="Ruiz A."/>
            <person name="Russo S."/>
            <person name="Salzberg S.L."/>
            <person name="Sanchez-Gracia A."/>
            <person name="Saranga D.J."/>
            <person name="Sato H."/>
            <person name="Schaeffer S.W."/>
            <person name="Schatz M.C."/>
            <person name="Schlenke T."/>
            <person name="Schwartz R."/>
            <person name="Segarra C."/>
            <person name="Singh R.S."/>
            <person name="Sirot L."/>
            <person name="Sirota M."/>
            <person name="Sisneros N.B."/>
            <person name="Smith C.D."/>
            <person name="Smith T.F."/>
            <person name="Spieth J."/>
            <person name="Stage D.E."/>
            <person name="Stark A."/>
            <person name="Stephan W."/>
            <person name="Strausberg R.L."/>
            <person name="Strempel S."/>
            <person name="Sturgill D."/>
            <person name="Sutton G."/>
            <person name="Sutton G.G."/>
            <person name="Tao W."/>
            <person name="Teichmann S."/>
            <person name="Tobari Y.N."/>
            <person name="Tomimura Y."/>
            <person name="Tsolas J.M."/>
            <person name="Valente V.L."/>
            <person name="Venter E."/>
            <person name="Venter J.C."/>
            <person name="Vicario S."/>
            <person name="Vieira F.G."/>
            <person name="Vilella A.J."/>
            <person name="Villasante A."/>
            <person name="Walenz B."/>
            <person name="Wang J."/>
            <person name="Wasserman M."/>
            <person name="Watts T."/>
            <person name="Wilson D."/>
            <person name="Wilson R.K."/>
            <person name="Wing R.A."/>
            <person name="Wolfner M.F."/>
            <person name="Wong A."/>
            <person name="Wong G.K."/>
            <person name="Wu C.I."/>
            <person name="Wu G."/>
            <person name="Yamamoto D."/>
            <person name="Yang H.P."/>
            <person name="Yang S.P."/>
            <person name="Yorke J.A."/>
            <person name="Yoshida K."/>
            <person name="Zdobnov E."/>
            <person name="Zhang P."/>
            <person name="Zhang Y."/>
            <person name="Zimin A.V."/>
            <person name="Baldwin J."/>
            <person name="Abdouelleil A."/>
            <person name="Abdulkadir J."/>
            <person name="Abebe A."/>
            <person name="Abera B."/>
            <person name="Abreu J."/>
            <person name="Acer S.C."/>
            <person name="Aftuck L."/>
            <person name="Alexander A."/>
            <person name="An P."/>
            <person name="Anderson E."/>
            <person name="Anderson S."/>
            <person name="Arachi H."/>
            <person name="Azer M."/>
            <person name="Bachantsang P."/>
            <person name="Barry A."/>
            <person name="Bayul T."/>
            <person name="Berlin A."/>
            <person name="Bessette D."/>
            <person name="Bloom T."/>
            <person name="Blye J."/>
            <person name="Boguslavskiy L."/>
            <person name="Bonnet C."/>
            <person name="Boukhgalter B."/>
            <person name="Bourzgui I."/>
            <person name="Brown A."/>
            <person name="Cahill P."/>
            <person name="Channer S."/>
            <person name="Cheshatsang Y."/>
            <person name="Chuda L."/>
            <person name="Citroen M."/>
            <person name="Collymore A."/>
            <person name="Cooke P."/>
            <person name="Costello M."/>
            <person name="D'Aco K."/>
            <person name="Daza R."/>
            <person name="De Haan G."/>
            <person name="DeGray S."/>
            <person name="DeMaso C."/>
            <person name="Dhargay N."/>
            <person name="Dooley K."/>
            <person name="Dooley E."/>
            <person name="Doricent M."/>
            <person name="Dorje P."/>
            <person name="Dorjee K."/>
            <person name="Dupes A."/>
            <person name="Elong R."/>
            <person name="Falk J."/>
            <person name="Farina A."/>
            <person name="Faro S."/>
            <person name="Ferguson D."/>
            <person name="Fisher S."/>
            <person name="Foley C.D."/>
            <person name="Franke A."/>
            <person name="Friedrich D."/>
            <person name="Gadbois L."/>
            <person name="Gearin G."/>
            <person name="Gearin C.R."/>
            <person name="Giannoukos G."/>
            <person name="Goode T."/>
            <person name="Graham J."/>
            <person name="Grandbois E."/>
            <person name="Grewal S."/>
            <person name="Gyaltsen K."/>
            <person name="Hafez N."/>
            <person name="Hagos B."/>
            <person name="Hall J."/>
            <person name="Henson C."/>
            <person name="Hollinger A."/>
            <person name="Honan T."/>
            <person name="Huard M.D."/>
            <person name="Hughes L."/>
            <person name="Hurhula B."/>
            <person name="Husby M.E."/>
            <person name="Kamat A."/>
            <person name="Kanga B."/>
            <person name="Kashin S."/>
            <person name="Khazanovich D."/>
            <person name="Kisner P."/>
            <person name="Lance K."/>
            <person name="Lara M."/>
            <person name="Lee W."/>
            <person name="Lennon N."/>
            <person name="Letendre F."/>
            <person name="LeVine R."/>
            <person name="Lipovsky A."/>
            <person name="Liu X."/>
            <person name="Liu J."/>
            <person name="Liu S."/>
            <person name="Lokyitsang T."/>
            <person name="Lokyitsang Y."/>
            <person name="Lubonja R."/>
            <person name="Lui A."/>
            <person name="MacDonald P."/>
            <person name="Magnisalis V."/>
            <person name="Maru K."/>
            <person name="Matthews C."/>
            <person name="McCusker W."/>
            <person name="McDonough S."/>
            <person name="Mehta T."/>
            <person name="Meldrim J."/>
            <person name="Meneus L."/>
            <person name="Mihai O."/>
            <person name="Mihalev A."/>
            <person name="Mihova T."/>
            <person name="Mittelman R."/>
            <person name="Mlenga V."/>
            <person name="Montmayeur A."/>
            <person name="Mulrain L."/>
            <person name="Navidi A."/>
            <person name="Naylor J."/>
            <person name="Negash T."/>
            <person name="Nguyen T."/>
            <person name="Nguyen N."/>
            <person name="Nicol R."/>
            <person name="Norbu C."/>
            <person name="Norbu N."/>
            <person name="Novod N."/>
            <person name="O'Neill B."/>
            <person name="Osman S."/>
            <person name="Markiewicz E."/>
            <person name="Oyono O.L."/>
            <person name="Patti C."/>
            <person name="Phunkhang P."/>
            <person name="Pierre F."/>
            <person name="Priest M."/>
            <person name="Raghuraman S."/>
            <person name="Rege F."/>
            <person name="Reyes R."/>
            <person name="Rise C."/>
            <person name="Rogov P."/>
            <person name="Ross K."/>
            <person name="Ryan E."/>
            <person name="Settipalli S."/>
            <person name="Shea T."/>
            <person name="Sherpa N."/>
            <person name="Shi L."/>
            <person name="Shih D."/>
            <person name="Sparrow T."/>
            <person name="Spaulding J."/>
            <person name="Stalker J."/>
            <person name="Stange-Thomann N."/>
            <person name="Stavropoulos S."/>
            <person name="Stone C."/>
            <person name="Strader C."/>
            <person name="Tesfaye S."/>
            <person name="Thomson T."/>
            <person name="Thoulutsang Y."/>
            <person name="Thoulutsang D."/>
            <person name="Topham K."/>
            <person name="Topping I."/>
            <person name="Tsamla T."/>
            <person name="Vassiliev H."/>
            <person name="Vo A."/>
            <person name="Wangchuk T."/>
            <person name="Wangdi T."/>
            <person name="Weiand M."/>
            <person name="Wilkinson J."/>
            <person name="Wilson A."/>
            <person name="Yadav S."/>
            <person name="Young G."/>
            <person name="Yu Q."/>
            <person name="Zembek L."/>
            <person name="Zhong D."/>
            <person name="Zimmer A."/>
            <person name="Zwirko Z."/>
            <person name="Jaffe D.B."/>
            <person name="Alvarez P."/>
            <person name="Brockman W."/>
            <person name="Butler J."/>
            <person name="Chin C."/>
            <person name="Gnerre S."/>
            <person name="Grabherr M."/>
            <person name="Kleber M."/>
            <person name="Mauceli E."/>
            <person name="MacCallum I."/>
        </authorList>
    </citation>
    <scope>NUCLEOTIDE SEQUENCE [LARGE SCALE GENOMIC DNA]</scope>
    <source>
        <strain evidence="10">Tucson 15081-1352.22</strain>
    </source>
</reference>
<protein>
    <recommendedName>
        <fullName evidence="8">G-protein coupled receptors family 2 profile 2 domain-containing protein</fullName>
    </recommendedName>
</protein>
<dbReference type="InterPro" id="IPR000832">
    <property type="entry name" value="GPCR_2_secretin-like"/>
</dbReference>
<keyword evidence="3 6" id="KW-1133">Transmembrane helix</keyword>
<evidence type="ECO:0000256" key="7">
    <source>
        <dbReference type="SAM" id="SignalP"/>
    </source>
</evidence>
<feature type="chain" id="PRO_5002810564" description="G-protein coupled receptors family 2 profile 2 domain-containing protein" evidence="7">
    <location>
        <begin position="18"/>
        <end position="774"/>
    </location>
</feature>
<name>B4K6H4_DROMO</name>
<dbReference type="OrthoDB" id="10037534at2759"/>
<evidence type="ECO:0000256" key="4">
    <source>
        <dbReference type="ARBA" id="ARBA00023136"/>
    </source>
</evidence>
<dbReference type="HOGENOM" id="CLU_023006_0_0_1"/>
<dbReference type="PROSITE" id="PS50261">
    <property type="entry name" value="G_PROTEIN_RECEP_F2_4"/>
    <property type="match status" value="1"/>
</dbReference>
<feature type="transmembrane region" description="Helical" evidence="6">
    <location>
        <begin position="634"/>
        <end position="660"/>
    </location>
</feature>
<feature type="transmembrane region" description="Helical" evidence="6">
    <location>
        <begin position="585"/>
        <end position="610"/>
    </location>
</feature>
<proteinExistence type="predicted"/>
<feature type="domain" description="G-protein coupled receptors family 2 profile 2" evidence="8">
    <location>
        <begin position="479"/>
        <end position="728"/>
    </location>
</feature>
<evidence type="ECO:0000313" key="10">
    <source>
        <dbReference type="Proteomes" id="UP000009192"/>
    </source>
</evidence>
<dbReference type="InterPro" id="IPR053066">
    <property type="entry name" value="ADGR_G7"/>
</dbReference>
<dbReference type="InterPro" id="IPR017981">
    <property type="entry name" value="GPCR_2-like_7TM"/>
</dbReference>
<dbReference type="PANTHER" id="PTHR47767">
    <property type="entry name" value="ADHESION G PROTEIN-COUPLED RECEPTOR G7"/>
    <property type="match status" value="1"/>
</dbReference>
<accession>B4K6H4</accession>
<feature type="transmembrane region" description="Helical" evidence="6">
    <location>
        <begin position="515"/>
        <end position="533"/>
    </location>
</feature>
<dbReference type="Gene3D" id="1.20.1070.10">
    <property type="entry name" value="Rhodopsin 7-helix transmembrane proteins"/>
    <property type="match status" value="1"/>
</dbReference>
<dbReference type="OMA" id="IFSWMLI"/>
<feature type="compositionally biased region" description="Low complexity" evidence="5">
    <location>
        <begin position="753"/>
        <end position="774"/>
    </location>
</feature>
<dbReference type="eggNOG" id="KOG4193">
    <property type="taxonomic scope" value="Eukaryota"/>
</dbReference>
<keyword evidence="10" id="KW-1185">Reference proteome</keyword>
<dbReference type="CDD" id="cd15040">
    <property type="entry name" value="7tmB2_Adhesion"/>
    <property type="match status" value="1"/>
</dbReference>
<dbReference type="PANTHER" id="PTHR47767:SF1">
    <property type="entry name" value="ADHESION G PROTEIN-COUPLED RECEPTOR G7"/>
    <property type="match status" value="1"/>
</dbReference>
<feature type="transmembrane region" description="Helical" evidence="6">
    <location>
        <begin position="706"/>
        <end position="727"/>
    </location>
</feature>
<dbReference type="Pfam" id="PF00002">
    <property type="entry name" value="7tm_2"/>
    <property type="match status" value="1"/>
</dbReference>
<evidence type="ECO:0000256" key="5">
    <source>
        <dbReference type="SAM" id="MobiDB-lite"/>
    </source>
</evidence>
<evidence type="ECO:0000256" key="1">
    <source>
        <dbReference type="ARBA" id="ARBA00004141"/>
    </source>
</evidence>
<sequence>MFWQLCFILAALGPSLAHVRLAPSTTERSVQLFPQQQWQLRSHSSTVKPAQSVFYMKLLPVAHCEPVDFQHNYAVLTAAGEVTFEPHLNHFARTRAGEWASMRDLCLDEQGLPWRRLCNASAQWAALGSVNCSAGSQLSRQLNQLREGVQSRSSTALALTELRHLLSEARGQLAPVDVYSTAQIFAELLEQQQPTGAVSADLVGICREIMSSDEQVLRLSAELNATNSLLSKFEDYMDALPPQLVPSESCGRSRAEADKSTEKGVQTVNYAEQGVQALMSSNLSVFYVNPECANITGIAIYAAGAADRTSASSGFWYRLLYANESLESLRAERDLQTGTYLPTQLWEQLSQRGGSYLVFKVYAHDGLFVERAQQRSQRPRSQVLSISIPGFEGVQLPAPLPFLLPRVGVSGKGSHCGYWNYGSWLSDGVSTCGDHYEGPNVLCEAQHLTQFSFLIGGSFTQHSVEESDVQLEAAHEQLLDLITQVGCGLSLFGLLFIFLTAALVEKWRSQASTKVLLHLCLALALQLLLFGYLGAEQFPLKQSWNRCLISGAALQYSVLVIFSWMLIIAFLQFQRYVTVIGVARPSHYILISALVAWTLPLLPTFLVVLLDADSFQPSQQQLKGNAALCYPSGYGLALGVVLPIGLVTFANAFMMLCIIYSIHRALNPRRQLIIQQLRLSVLLFFLLGLTWIFGLCSYMRLGIIFSYLFCLSATLQGFVLFVYFVLLNASNRHAWLSLICSRQMKINMPNAERQSMSASSSNTSRRTQSSVKSI</sequence>
<comment type="subcellular location">
    <subcellularLocation>
        <location evidence="1">Membrane</location>
        <topology evidence="1">Multi-pass membrane protein</topology>
    </subcellularLocation>
</comment>